<feature type="compositionally biased region" description="Polar residues" evidence="1">
    <location>
        <begin position="560"/>
        <end position="574"/>
    </location>
</feature>
<name>W7EG44_BIPV3</name>
<dbReference type="GeneID" id="26257507"/>
<protein>
    <recommendedName>
        <fullName evidence="2">Azaphilone pigments biosynthesis cluster protein L N-terminal domain-containing protein</fullName>
    </recommendedName>
</protein>
<feature type="region of interest" description="Disordered" evidence="1">
    <location>
        <begin position="532"/>
        <end position="585"/>
    </location>
</feature>
<evidence type="ECO:0000256" key="1">
    <source>
        <dbReference type="SAM" id="MobiDB-lite"/>
    </source>
</evidence>
<dbReference type="Gene3D" id="1.25.40.10">
    <property type="entry name" value="Tetratricopeptide repeat domain"/>
    <property type="match status" value="1"/>
</dbReference>
<proteinExistence type="predicted"/>
<dbReference type="EMBL" id="KI968712">
    <property type="protein sequence ID" value="EUN29563.1"/>
    <property type="molecule type" value="Genomic_DNA"/>
</dbReference>
<organism evidence="3 4">
    <name type="scientific">Bipolaris victoriae (strain FI3)</name>
    <name type="common">Victoria blight of oats agent</name>
    <name type="synonym">Cochliobolus victoriae</name>
    <dbReference type="NCBI Taxonomy" id="930091"/>
    <lineage>
        <taxon>Eukaryota</taxon>
        <taxon>Fungi</taxon>
        <taxon>Dikarya</taxon>
        <taxon>Ascomycota</taxon>
        <taxon>Pezizomycotina</taxon>
        <taxon>Dothideomycetes</taxon>
        <taxon>Pleosporomycetidae</taxon>
        <taxon>Pleosporales</taxon>
        <taxon>Pleosporineae</taxon>
        <taxon>Pleosporaceae</taxon>
        <taxon>Bipolaris</taxon>
    </lineage>
</organism>
<feature type="domain" description="Azaphilone pigments biosynthesis cluster protein L N-terminal" evidence="2">
    <location>
        <begin position="3"/>
        <end position="217"/>
    </location>
</feature>
<dbReference type="Pfam" id="PF17111">
    <property type="entry name" value="PigL_N"/>
    <property type="match status" value="1"/>
</dbReference>
<dbReference type="InterPro" id="IPR031348">
    <property type="entry name" value="PigL_N"/>
</dbReference>
<evidence type="ECO:0000259" key="2">
    <source>
        <dbReference type="Pfam" id="PF17111"/>
    </source>
</evidence>
<dbReference type="AlphaFoldDB" id="W7EG44"/>
<gene>
    <name evidence="3" type="ORF">COCVIDRAFT_43562</name>
</gene>
<evidence type="ECO:0000313" key="3">
    <source>
        <dbReference type="EMBL" id="EUN29563.1"/>
    </source>
</evidence>
<reference evidence="3 4" key="1">
    <citation type="journal article" date="2013" name="PLoS Genet.">
        <title>Comparative genome structure, secondary metabolite, and effector coding capacity across Cochliobolus pathogens.</title>
        <authorList>
            <person name="Condon B.J."/>
            <person name="Leng Y."/>
            <person name="Wu D."/>
            <person name="Bushley K.E."/>
            <person name="Ohm R.A."/>
            <person name="Otillar R."/>
            <person name="Martin J."/>
            <person name="Schackwitz W."/>
            <person name="Grimwood J."/>
            <person name="MohdZainudin N."/>
            <person name="Xue C."/>
            <person name="Wang R."/>
            <person name="Manning V.A."/>
            <person name="Dhillon B."/>
            <person name="Tu Z.J."/>
            <person name="Steffenson B.J."/>
            <person name="Salamov A."/>
            <person name="Sun H."/>
            <person name="Lowry S."/>
            <person name="LaButti K."/>
            <person name="Han J."/>
            <person name="Copeland A."/>
            <person name="Lindquist E."/>
            <person name="Barry K."/>
            <person name="Schmutz J."/>
            <person name="Baker S.E."/>
            <person name="Ciuffetti L.M."/>
            <person name="Grigoriev I.V."/>
            <person name="Zhong S."/>
            <person name="Turgeon B.G."/>
        </authorList>
    </citation>
    <scope>NUCLEOTIDE SEQUENCE [LARGE SCALE GENOMIC DNA]</scope>
    <source>
        <strain evidence="3 4">FI3</strain>
    </source>
</reference>
<dbReference type="RefSeq" id="XP_014559144.1">
    <property type="nucleotide sequence ID" value="XM_014703658.1"/>
</dbReference>
<keyword evidence="4" id="KW-1185">Reference proteome</keyword>
<dbReference type="InterPro" id="IPR011990">
    <property type="entry name" value="TPR-like_helical_dom_sf"/>
</dbReference>
<feature type="non-terminal residue" evidence="3">
    <location>
        <position position="585"/>
    </location>
</feature>
<evidence type="ECO:0000313" key="4">
    <source>
        <dbReference type="Proteomes" id="UP000054337"/>
    </source>
</evidence>
<feature type="compositionally biased region" description="Basic and acidic residues" evidence="1">
    <location>
        <begin position="549"/>
        <end position="559"/>
    </location>
</feature>
<dbReference type="Proteomes" id="UP000054337">
    <property type="component" value="Unassembled WGS sequence"/>
</dbReference>
<dbReference type="OrthoDB" id="3676136at2759"/>
<accession>W7EG44</accession>
<dbReference type="HOGENOM" id="CLU_469775_0_0_1"/>
<sequence>MSDPLSITASIVTLIHVSVQVTVLISQFCNEASAVDTTLAGLLGDVEGFKRVLESMKETINQDDIKSNLQSTGHTGSHWKNLARSLNDGTDTLQKLHDLLDGVNKKTSLLDTQRKLIRLKSASGQIAQYREQIQSSHTALQLSLSTIILWNQVTFQKSTEKIPDKIVPTLDKLYDEFRSFGAILNAKIEKLQFAVVDPNDPDDYKLQYMTNLRECVRSAAEVVSTASTNLNGDSNDKISGRCGSDFGDIFVKDANEPMLRWFASNTVYEYEDVEAPISAPPETSTSDALTEYHSDTDSDIENDMIRSLFKEGNRRQRQGDLTGAVRRFQNCLTRLSSNTSYASLTTAQSLTVCGVSKVELLEHITDCYCVLGLWTEAKATMGGKLQIIEHQVGKKDAIYLKDTMKLAEILMKNQDYVDAHLQARRSLRGFKKLEDEEEAYAALLSGHAGGVQRSTLKSQSAELDPAIIQPQLASTLDLQVEPNIAIEATKKMDKTVLQPHESVEENLPHTETEIVAFGGEDGRLLHPKKRVEASLAHSRSHSTETTLMEAKDDRIRNLDQESSSFLRSQPPTIDTTEDLKRRKLP</sequence>